<dbReference type="InterPro" id="IPR002083">
    <property type="entry name" value="MATH/TRAF_dom"/>
</dbReference>
<evidence type="ECO:0000313" key="2">
    <source>
        <dbReference type="EnsemblPlants" id="QL05p003118:mrna"/>
    </source>
</evidence>
<dbReference type="InterPro" id="IPR008974">
    <property type="entry name" value="TRAF-like"/>
</dbReference>
<dbReference type="PANTHER" id="PTHR46162:SF40">
    <property type="entry name" value="TRAF-LIKE FAMILY PROTEIN"/>
    <property type="match status" value="1"/>
</dbReference>
<dbReference type="Proteomes" id="UP000594261">
    <property type="component" value="Chromosome 5"/>
</dbReference>
<dbReference type="SUPFAM" id="SSF49599">
    <property type="entry name" value="TRAF domain-like"/>
    <property type="match status" value="2"/>
</dbReference>
<reference evidence="2" key="2">
    <citation type="submission" date="2021-01" db="UniProtKB">
        <authorList>
            <consortium name="EnsemblPlants"/>
        </authorList>
    </citation>
    <scope>IDENTIFICATION</scope>
</reference>
<name>A0A7N2LM43_QUELO</name>
<reference evidence="2 3" key="1">
    <citation type="journal article" date="2016" name="G3 (Bethesda)">
        <title>First Draft Assembly and Annotation of the Genome of a California Endemic Oak Quercus lobata Nee (Fagaceae).</title>
        <authorList>
            <person name="Sork V.L."/>
            <person name="Fitz-Gibbon S.T."/>
            <person name="Puiu D."/>
            <person name="Crepeau M."/>
            <person name="Gugger P.F."/>
            <person name="Sherman R."/>
            <person name="Stevens K."/>
            <person name="Langley C.H."/>
            <person name="Pellegrini M."/>
            <person name="Salzberg S.L."/>
        </authorList>
    </citation>
    <scope>NUCLEOTIDE SEQUENCE [LARGE SCALE GENOMIC DNA]</scope>
    <source>
        <strain evidence="2 3">cv. SW786</strain>
    </source>
</reference>
<sequence length="270" mass="30700">MGEAAAHGAKRPHAKEVLFDALSLLPMGGEKNLKGMSETTVHGAKSLHTREDNIMPVSAMLNLETLAVNGWWLDLAIFNETLINSIGGIEKSRNGHISLYLAITETGELPLGWEVNASFKLFVFDQIRDEYLTVQEPYNSTLTWKIEKFSTLNEEYYFSQEFTDRDSKWKLMFYPKGDSTVKNPAVSVNLFLCDCLPSEQNVFVEYKLRVRDQIKGKHKENRAEDWFSSSKDLGYPEFLLLKDLNDASKGFLMNDTVLVEAEIIVMSKLK</sequence>
<dbReference type="Pfam" id="PF00917">
    <property type="entry name" value="MATH"/>
    <property type="match status" value="1"/>
</dbReference>
<evidence type="ECO:0000259" key="1">
    <source>
        <dbReference type="PROSITE" id="PS50144"/>
    </source>
</evidence>
<dbReference type="CDD" id="cd00121">
    <property type="entry name" value="MATH"/>
    <property type="match status" value="2"/>
</dbReference>
<accession>A0A7N2LM43</accession>
<dbReference type="EMBL" id="LRBV02000005">
    <property type="status" value="NOT_ANNOTATED_CDS"/>
    <property type="molecule type" value="Genomic_DNA"/>
</dbReference>
<dbReference type="Gene3D" id="2.60.210.10">
    <property type="entry name" value="Apoptosis, Tumor Necrosis Factor Receptor Associated Protein 2, Chain A"/>
    <property type="match status" value="2"/>
</dbReference>
<dbReference type="AlphaFoldDB" id="A0A7N2LM43"/>
<keyword evidence="3" id="KW-1185">Reference proteome</keyword>
<dbReference type="SMART" id="SM00061">
    <property type="entry name" value="MATH"/>
    <property type="match status" value="1"/>
</dbReference>
<dbReference type="PANTHER" id="PTHR46162">
    <property type="entry name" value="TRAF-LIKE FAMILY PROTEIN"/>
    <property type="match status" value="1"/>
</dbReference>
<dbReference type="Pfam" id="PF22486">
    <property type="entry name" value="MATH_2"/>
    <property type="match status" value="1"/>
</dbReference>
<dbReference type="InParanoid" id="A0A7N2LM43"/>
<dbReference type="PROSITE" id="PS50144">
    <property type="entry name" value="MATH"/>
    <property type="match status" value="1"/>
</dbReference>
<organism evidence="2 3">
    <name type="scientific">Quercus lobata</name>
    <name type="common">Valley oak</name>
    <dbReference type="NCBI Taxonomy" id="97700"/>
    <lineage>
        <taxon>Eukaryota</taxon>
        <taxon>Viridiplantae</taxon>
        <taxon>Streptophyta</taxon>
        <taxon>Embryophyta</taxon>
        <taxon>Tracheophyta</taxon>
        <taxon>Spermatophyta</taxon>
        <taxon>Magnoliopsida</taxon>
        <taxon>eudicotyledons</taxon>
        <taxon>Gunneridae</taxon>
        <taxon>Pentapetalae</taxon>
        <taxon>rosids</taxon>
        <taxon>fabids</taxon>
        <taxon>Fagales</taxon>
        <taxon>Fagaceae</taxon>
        <taxon>Quercus</taxon>
    </lineage>
</organism>
<feature type="domain" description="MATH" evidence="1">
    <location>
        <begin position="139"/>
        <end position="263"/>
    </location>
</feature>
<evidence type="ECO:0000313" key="3">
    <source>
        <dbReference type="Proteomes" id="UP000594261"/>
    </source>
</evidence>
<dbReference type="EnsemblPlants" id="QL05p003118:mrna">
    <property type="protein sequence ID" value="QL05p003118:mrna"/>
    <property type="gene ID" value="QL05p003118"/>
</dbReference>
<proteinExistence type="predicted"/>
<dbReference type="Gramene" id="QL05p003118:mrna">
    <property type="protein sequence ID" value="QL05p003118:mrna"/>
    <property type="gene ID" value="QL05p003118"/>
</dbReference>
<protein>
    <recommendedName>
        <fullName evidence="1">MATH domain-containing protein</fullName>
    </recommendedName>
</protein>
<dbReference type="OMA" id="TREDNIM"/>